<dbReference type="AlphaFoldDB" id="A0A644VUQ0"/>
<dbReference type="GO" id="GO:0008236">
    <property type="term" value="F:serine-type peptidase activity"/>
    <property type="evidence" value="ECO:0007669"/>
    <property type="project" value="InterPro"/>
</dbReference>
<dbReference type="InterPro" id="IPR029058">
    <property type="entry name" value="AB_hydrolase_fold"/>
</dbReference>
<organism evidence="3">
    <name type="scientific">bioreactor metagenome</name>
    <dbReference type="NCBI Taxonomy" id="1076179"/>
    <lineage>
        <taxon>unclassified sequences</taxon>
        <taxon>metagenomes</taxon>
        <taxon>ecological metagenomes</taxon>
    </lineage>
</organism>
<evidence type="ECO:0000259" key="2">
    <source>
        <dbReference type="Pfam" id="PF00326"/>
    </source>
</evidence>
<name>A0A644VUQ0_9ZZZZ</name>
<dbReference type="PANTHER" id="PTHR22946:SF9">
    <property type="entry name" value="POLYKETIDE TRANSFERASE AF380"/>
    <property type="match status" value="1"/>
</dbReference>
<comment type="caution">
    <text evidence="3">The sequence shown here is derived from an EMBL/GenBank/DDBJ whole genome shotgun (WGS) entry which is preliminary data.</text>
</comment>
<dbReference type="PANTHER" id="PTHR22946">
    <property type="entry name" value="DIENELACTONE HYDROLASE DOMAIN-CONTAINING PROTEIN-RELATED"/>
    <property type="match status" value="1"/>
</dbReference>
<protein>
    <recommendedName>
        <fullName evidence="2">Peptidase S9 prolyl oligopeptidase catalytic domain-containing protein</fullName>
    </recommendedName>
</protein>
<accession>A0A644VUQ0</accession>
<dbReference type="InterPro" id="IPR050261">
    <property type="entry name" value="FrsA_esterase"/>
</dbReference>
<reference evidence="3" key="1">
    <citation type="submission" date="2019-08" db="EMBL/GenBank/DDBJ databases">
        <authorList>
            <person name="Kucharzyk K."/>
            <person name="Murdoch R.W."/>
            <person name="Higgins S."/>
            <person name="Loffler F."/>
        </authorList>
    </citation>
    <scope>NUCLEOTIDE SEQUENCE</scope>
</reference>
<feature type="domain" description="Peptidase S9 prolyl oligopeptidase catalytic" evidence="2">
    <location>
        <begin position="109"/>
        <end position="306"/>
    </location>
</feature>
<dbReference type="Gene3D" id="3.40.50.1820">
    <property type="entry name" value="alpha/beta hydrolase"/>
    <property type="match status" value="1"/>
</dbReference>
<dbReference type="SUPFAM" id="SSF53474">
    <property type="entry name" value="alpha/beta-Hydrolases"/>
    <property type="match status" value="1"/>
</dbReference>
<dbReference type="GO" id="GO:0006508">
    <property type="term" value="P:proteolysis"/>
    <property type="evidence" value="ECO:0007669"/>
    <property type="project" value="InterPro"/>
</dbReference>
<sequence>MAQTIKEFIFCILIILVSLQSFAIKPNRAYRFYPEKLCLVYKDLDVTTVDNIKIKTWFFPTQSIPSEKEMNDMWENPMKKPYKAIDNKPRPTIIIANGDAGNMSYQQLHHAQFFTSIGYNVVTFDWRGFGESSEWEMDTDYLVYSELLIDYDAVINEVLKQDEVDTNKLAVYGWSTGAYLSMAAASKHENIKAFVAIGLMTSFDETVPVLMKSRNKDESKLKVPADYPKELQPIHLAPSWNKATFLIVGEKDDRTPVWMSQKIYSLLSAKKEMWIVEGAEHGGMKGPLRDFDLFHKRVLEFLKTNLK</sequence>
<keyword evidence="1" id="KW-0378">Hydrolase</keyword>
<evidence type="ECO:0000313" key="3">
    <source>
        <dbReference type="EMBL" id="MPL95098.1"/>
    </source>
</evidence>
<proteinExistence type="predicted"/>
<evidence type="ECO:0000256" key="1">
    <source>
        <dbReference type="ARBA" id="ARBA00022801"/>
    </source>
</evidence>
<dbReference type="EMBL" id="VSSQ01000454">
    <property type="protein sequence ID" value="MPL95098.1"/>
    <property type="molecule type" value="Genomic_DNA"/>
</dbReference>
<dbReference type="GO" id="GO:0016788">
    <property type="term" value="F:hydrolase activity, acting on ester bonds"/>
    <property type="evidence" value="ECO:0007669"/>
    <property type="project" value="UniProtKB-ARBA"/>
</dbReference>
<dbReference type="InterPro" id="IPR001375">
    <property type="entry name" value="Peptidase_S9_cat"/>
</dbReference>
<gene>
    <name evidence="3" type="ORF">SDC9_41262</name>
</gene>
<dbReference type="Pfam" id="PF00326">
    <property type="entry name" value="Peptidase_S9"/>
    <property type="match status" value="1"/>
</dbReference>